<keyword evidence="1" id="KW-0732">Signal</keyword>
<feature type="chain" id="PRO_5013392876" evidence="1">
    <location>
        <begin position="19"/>
        <end position="114"/>
    </location>
</feature>
<evidence type="ECO:0000313" key="2">
    <source>
        <dbReference type="EMBL" id="SNB84761.1"/>
    </source>
</evidence>
<dbReference type="AlphaFoldDB" id="A0A212SGS3"/>
<reference evidence="3" key="1">
    <citation type="submission" date="2017-06" db="EMBL/GenBank/DDBJ databases">
        <authorList>
            <person name="Varghese N."/>
            <person name="Submissions S."/>
        </authorList>
    </citation>
    <scope>NUCLEOTIDE SEQUENCE [LARGE SCALE GENOMIC DNA]</scope>
    <source>
        <strain evidence="3">DSM 137</strain>
    </source>
</reference>
<organism evidence="2 3">
    <name type="scientific">Rhodoblastus acidophilus</name>
    <name type="common">Rhodopseudomonas acidophila</name>
    <dbReference type="NCBI Taxonomy" id="1074"/>
    <lineage>
        <taxon>Bacteria</taxon>
        <taxon>Pseudomonadati</taxon>
        <taxon>Pseudomonadota</taxon>
        <taxon>Alphaproteobacteria</taxon>
        <taxon>Hyphomicrobiales</taxon>
        <taxon>Rhodoblastaceae</taxon>
        <taxon>Rhodoblastus</taxon>
    </lineage>
</organism>
<gene>
    <name evidence="2" type="ORF">SAMN06265338_1393</name>
</gene>
<dbReference type="EMBL" id="FYDG01000039">
    <property type="protein sequence ID" value="SNB84761.1"/>
    <property type="molecule type" value="Genomic_DNA"/>
</dbReference>
<dbReference type="Proteomes" id="UP000198418">
    <property type="component" value="Unassembled WGS sequence"/>
</dbReference>
<feature type="signal peptide" evidence="1">
    <location>
        <begin position="1"/>
        <end position="18"/>
    </location>
</feature>
<accession>A0A212SGS3</accession>
<protein>
    <submittedName>
        <fullName evidence="2">Uncharacterized protein</fullName>
    </submittedName>
</protein>
<dbReference type="RefSeq" id="WP_088522681.1">
    <property type="nucleotide sequence ID" value="NZ_FYDG01000039.1"/>
</dbReference>
<proteinExistence type="predicted"/>
<name>A0A212SGS3_RHOAC</name>
<sequence length="114" mass="12261">MIRLALSVAMLTANVSGAAAEGNSARFLNRTGETIVHLQLAPAGARSFGGELCKNDDEGQVDHNEKLNLVGVKSGRYDIRLADKKGHVCTVRNIDVREGEQFVLHAQDLTTCGK</sequence>
<evidence type="ECO:0000313" key="3">
    <source>
        <dbReference type="Proteomes" id="UP000198418"/>
    </source>
</evidence>
<evidence type="ECO:0000256" key="1">
    <source>
        <dbReference type="SAM" id="SignalP"/>
    </source>
</evidence>
<keyword evidence="3" id="KW-1185">Reference proteome</keyword>
<dbReference type="OrthoDB" id="7306240at2"/>